<dbReference type="Proteomes" id="UP000008311">
    <property type="component" value="Unassembled WGS sequence"/>
</dbReference>
<organism evidence="1 2">
    <name type="scientific">Ricinus communis</name>
    <name type="common">Castor bean</name>
    <dbReference type="NCBI Taxonomy" id="3988"/>
    <lineage>
        <taxon>Eukaryota</taxon>
        <taxon>Viridiplantae</taxon>
        <taxon>Streptophyta</taxon>
        <taxon>Embryophyta</taxon>
        <taxon>Tracheophyta</taxon>
        <taxon>Spermatophyta</taxon>
        <taxon>Magnoliopsida</taxon>
        <taxon>eudicotyledons</taxon>
        <taxon>Gunneridae</taxon>
        <taxon>Pentapetalae</taxon>
        <taxon>rosids</taxon>
        <taxon>fabids</taxon>
        <taxon>Malpighiales</taxon>
        <taxon>Euphorbiaceae</taxon>
        <taxon>Acalyphoideae</taxon>
        <taxon>Acalypheae</taxon>
        <taxon>Ricinus</taxon>
    </lineage>
</organism>
<dbReference type="AlphaFoldDB" id="B9T2Q5"/>
<dbReference type="EMBL" id="EQ974389">
    <property type="protein sequence ID" value="EEF29858.1"/>
    <property type="molecule type" value="Genomic_DNA"/>
</dbReference>
<reference evidence="2" key="1">
    <citation type="journal article" date="2010" name="Nat. Biotechnol.">
        <title>Draft genome sequence of the oilseed species Ricinus communis.</title>
        <authorList>
            <person name="Chan A.P."/>
            <person name="Crabtree J."/>
            <person name="Zhao Q."/>
            <person name="Lorenzi H."/>
            <person name="Orvis J."/>
            <person name="Puiu D."/>
            <person name="Melake-Berhan A."/>
            <person name="Jones K.M."/>
            <person name="Redman J."/>
            <person name="Chen G."/>
            <person name="Cahoon E.B."/>
            <person name="Gedil M."/>
            <person name="Stanke M."/>
            <person name="Haas B.J."/>
            <person name="Wortman J.R."/>
            <person name="Fraser-Liggett C.M."/>
            <person name="Ravel J."/>
            <person name="Rabinowicz P.D."/>
        </authorList>
    </citation>
    <scope>NUCLEOTIDE SEQUENCE [LARGE SCALE GENOMIC DNA]</scope>
    <source>
        <strain evidence="2">cv. Hale</strain>
    </source>
</reference>
<keyword evidence="2" id="KW-1185">Reference proteome</keyword>
<gene>
    <name evidence="1" type="ORF">RCOM_0243920</name>
</gene>
<sequence length="100" mass="11247">MPILWESMSHCKILLVDAKTNNSQNDELPQAPAAFTLDNSIVDLKWTSDIGALTHMTGSENKKTYNNRDKRVTCMSCLTCKRAFFQLVSNIAQQILEINA</sequence>
<proteinExistence type="predicted"/>
<dbReference type="InParanoid" id="B9T2Q5"/>
<name>B9T2Q5_RICCO</name>
<protein>
    <submittedName>
        <fullName evidence="1">Uncharacterized protein</fullName>
    </submittedName>
</protein>
<accession>B9T2Q5</accession>
<evidence type="ECO:0000313" key="2">
    <source>
        <dbReference type="Proteomes" id="UP000008311"/>
    </source>
</evidence>
<evidence type="ECO:0000313" key="1">
    <source>
        <dbReference type="EMBL" id="EEF29858.1"/>
    </source>
</evidence>